<proteinExistence type="inferred from homology"/>
<evidence type="ECO:0000259" key="4">
    <source>
        <dbReference type="Pfam" id="PF01478"/>
    </source>
</evidence>
<feature type="transmembrane region" description="Helical" evidence="3">
    <location>
        <begin position="96"/>
        <end position="114"/>
    </location>
</feature>
<protein>
    <submittedName>
        <fullName evidence="5">Peptidase, A24 family</fullName>
    </submittedName>
</protein>
<feature type="transmembrane region" description="Helical" evidence="3">
    <location>
        <begin position="170"/>
        <end position="192"/>
    </location>
</feature>
<dbReference type="PRINTS" id="PR00864">
    <property type="entry name" value="PREPILNPTASE"/>
</dbReference>
<name>E7N1N1_9FIRM</name>
<dbReference type="Proteomes" id="UP000004633">
    <property type="component" value="Unassembled WGS sequence"/>
</dbReference>
<evidence type="ECO:0000256" key="3">
    <source>
        <dbReference type="SAM" id="Phobius"/>
    </source>
</evidence>
<dbReference type="InterPro" id="IPR014032">
    <property type="entry name" value="Peptidase_A24A_bac"/>
</dbReference>
<comment type="similarity">
    <text evidence="1 2">Belongs to the peptidase A24 family.</text>
</comment>
<dbReference type="AlphaFoldDB" id="E7N1N1"/>
<evidence type="ECO:0000313" key="6">
    <source>
        <dbReference type="Proteomes" id="UP000004633"/>
    </source>
</evidence>
<dbReference type="GO" id="GO:0005886">
    <property type="term" value="C:plasma membrane"/>
    <property type="evidence" value="ECO:0007669"/>
    <property type="project" value="TreeGrafter"/>
</dbReference>
<evidence type="ECO:0000313" key="5">
    <source>
        <dbReference type="EMBL" id="EFW29908.1"/>
    </source>
</evidence>
<dbReference type="InterPro" id="IPR000045">
    <property type="entry name" value="Prepilin_IV_endopep_pep"/>
</dbReference>
<evidence type="ECO:0000256" key="1">
    <source>
        <dbReference type="ARBA" id="ARBA00005801"/>
    </source>
</evidence>
<reference evidence="5 6" key="1">
    <citation type="submission" date="2010-08" db="EMBL/GenBank/DDBJ databases">
        <authorList>
            <person name="Weinstock G."/>
            <person name="Sodergren E."/>
            <person name="Clifton S."/>
            <person name="Fulton L."/>
            <person name="Fulton B."/>
            <person name="Courtney L."/>
            <person name="Fronick C."/>
            <person name="Harrison M."/>
            <person name="Strong C."/>
            <person name="Farmer C."/>
            <person name="Delahaunty K."/>
            <person name="Markovic C."/>
            <person name="Hall O."/>
            <person name="Minx P."/>
            <person name="Tomlinson C."/>
            <person name="Mitreva M."/>
            <person name="Hou S."/>
            <person name="Chen J."/>
            <person name="Wollam A."/>
            <person name="Pepin K.H."/>
            <person name="Johnson M."/>
            <person name="Bhonagiri V."/>
            <person name="Zhang X."/>
            <person name="Suruliraj S."/>
            <person name="Warren W."/>
            <person name="Chinwalla A."/>
            <person name="Mardis E.R."/>
            <person name="Wilson R.K."/>
        </authorList>
    </citation>
    <scope>NUCLEOTIDE SEQUENCE [LARGE SCALE GENOMIC DNA]</scope>
    <source>
        <strain evidence="5 6">F0399</strain>
    </source>
</reference>
<feature type="domain" description="Prepilin type IV endopeptidase peptidase" evidence="4">
    <location>
        <begin position="51"/>
        <end position="153"/>
    </location>
</feature>
<dbReference type="GO" id="GO:0006465">
    <property type="term" value="P:signal peptide processing"/>
    <property type="evidence" value="ECO:0007669"/>
    <property type="project" value="TreeGrafter"/>
</dbReference>
<gene>
    <name evidence="5" type="ORF">HMPREF9555_00916</name>
</gene>
<accession>E7N1N1</accession>
<dbReference type="PANTHER" id="PTHR30487">
    <property type="entry name" value="TYPE 4 PREPILIN-LIKE PROTEINS LEADER PEPTIDE-PROCESSING ENZYME"/>
    <property type="match status" value="1"/>
</dbReference>
<dbReference type="Gene3D" id="1.20.120.1220">
    <property type="match status" value="1"/>
</dbReference>
<sequence length="196" mass="20899">MRTEVAVMREPAGRLVPSRRSAPVLALLWTLACAGIFAMHGIGVRLFVGTLFSAVLLWLAFLDVRDGFLYDCITLPFAFAGVAFSAGGLTMPLIDAILGGTLCGVLFYCLYIAARGGMGGGDVKFALGIGLWLGWESAIIAVWTAFLIGGMMAAFLLLTRRKGRRDALPFGPCLAAGGDLAFLCGDVIWRLYWGLA</sequence>
<feature type="transmembrane region" description="Helical" evidence="3">
    <location>
        <begin position="134"/>
        <end position="158"/>
    </location>
</feature>
<dbReference type="PANTHER" id="PTHR30487:SF0">
    <property type="entry name" value="PREPILIN LEADER PEPTIDASE_N-METHYLTRANSFERASE-RELATED"/>
    <property type="match status" value="1"/>
</dbReference>
<dbReference type="STRING" id="749551.HMPREF9555_00916"/>
<evidence type="ECO:0000256" key="2">
    <source>
        <dbReference type="RuleBase" id="RU003793"/>
    </source>
</evidence>
<feature type="transmembrane region" description="Helical" evidence="3">
    <location>
        <begin position="68"/>
        <end position="89"/>
    </location>
</feature>
<dbReference type="InterPro" id="IPR050882">
    <property type="entry name" value="Prepilin_peptidase/N-MTase"/>
</dbReference>
<keyword evidence="6" id="KW-1185">Reference proteome</keyword>
<comment type="caution">
    <text evidence="5">The sequence shown here is derived from an EMBL/GenBank/DDBJ whole genome shotgun (WGS) entry which is preliminary data.</text>
</comment>
<dbReference type="HOGENOM" id="CLU_057101_8_0_9"/>
<dbReference type="PROSITE" id="PS51257">
    <property type="entry name" value="PROKAR_LIPOPROTEIN"/>
    <property type="match status" value="1"/>
</dbReference>
<keyword evidence="3" id="KW-0472">Membrane</keyword>
<dbReference type="Pfam" id="PF01478">
    <property type="entry name" value="Peptidase_A24"/>
    <property type="match status" value="1"/>
</dbReference>
<keyword evidence="3" id="KW-1133">Transmembrane helix</keyword>
<feature type="transmembrane region" description="Helical" evidence="3">
    <location>
        <begin position="20"/>
        <end position="39"/>
    </location>
</feature>
<dbReference type="GO" id="GO:0004190">
    <property type="term" value="F:aspartic-type endopeptidase activity"/>
    <property type="evidence" value="ECO:0007669"/>
    <property type="project" value="InterPro"/>
</dbReference>
<keyword evidence="3" id="KW-0812">Transmembrane</keyword>
<dbReference type="EMBL" id="AECV01000015">
    <property type="protein sequence ID" value="EFW29908.1"/>
    <property type="molecule type" value="Genomic_DNA"/>
</dbReference>
<organism evidence="5 6">
    <name type="scientific">Selenomonas artemidis F0399</name>
    <dbReference type="NCBI Taxonomy" id="749551"/>
    <lineage>
        <taxon>Bacteria</taxon>
        <taxon>Bacillati</taxon>
        <taxon>Bacillota</taxon>
        <taxon>Negativicutes</taxon>
        <taxon>Selenomonadales</taxon>
        <taxon>Selenomonadaceae</taxon>
        <taxon>Selenomonas</taxon>
    </lineage>
</organism>